<dbReference type="AlphaFoldDB" id="A0A553GWD0"/>
<comment type="similarity">
    <text evidence="1">Belongs to the UPF0161 family.</text>
</comment>
<feature type="compositionally biased region" description="Polar residues" evidence="2">
    <location>
        <begin position="71"/>
        <end position="81"/>
    </location>
</feature>
<feature type="region of interest" description="Disordered" evidence="2">
    <location>
        <begin position="61"/>
        <end position="81"/>
    </location>
</feature>
<dbReference type="GO" id="GO:0005886">
    <property type="term" value="C:plasma membrane"/>
    <property type="evidence" value="ECO:0007669"/>
    <property type="project" value="UniProtKB-SubCell"/>
</dbReference>
<dbReference type="PANTHER" id="PTHR33383:SF1">
    <property type="entry name" value="MEMBRANE PROTEIN INSERTION EFFICIENCY FACTOR-RELATED"/>
    <property type="match status" value="1"/>
</dbReference>
<reference evidence="3 4" key="1">
    <citation type="submission" date="2019-07" db="EMBL/GenBank/DDBJ databases">
        <title>Pseudomonas mangiferae sp. nov., isolated from bark of mango tree in Thailand.</title>
        <authorList>
            <person name="Srisuk N."/>
            <person name="Anurat P."/>
        </authorList>
    </citation>
    <scope>NUCLEOTIDE SEQUENCE [LARGE SCALE GENOMIC DNA]</scope>
    <source>
        <strain evidence="3 4">DMKU_BBB3-04</strain>
    </source>
</reference>
<accession>A0A553GWD0</accession>
<dbReference type="SMART" id="SM01234">
    <property type="entry name" value="Haemolytic"/>
    <property type="match status" value="1"/>
</dbReference>
<keyword evidence="1" id="KW-1003">Cell membrane</keyword>
<gene>
    <name evidence="3" type="primary">yidD</name>
    <name evidence="3" type="ORF">FM069_15450</name>
</gene>
<dbReference type="Proteomes" id="UP000315235">
    <property type="component" value="Unassembled WGS sequence"/>
</dbReference>
<keyword evidence="1" id="KW-0472">Membrane</keyword>
<dbReference type="RefSeq" id="WP_143489266.1">
    <property type="nucleotide sequence ID" value="NZ_VJOY01000011.1"/>
</dbReference>
<name>A0A553GWD0_9PSED</name>
<evidence type="ECO:0000256" key="1">
    <source>
        <dbReference type="HAMAP-Rule" id="MF_00386"/>
    </source>
</evidence>
<evidence type="ECO:0000313" key="4">
    <source>
        <dbReference type="Proteomes" id="UP000315235"/>
    </source>
</evidence>
<dbReference type="OrthoDB" id="9801753at2"/>
<dbReference type="EMBL" id="VJOY01000011">
    <property type="protein sequence ID" value="TRX73806.1"/>
    <property type="molecule type" value="Genomic_DNA"/>
</dbReference>
<sequence length="81" mass="9200">MRKLALVPIQFYRYAISPLMGYHCRFHPSCSCYAQEAIERHGLLRGGWLGLRRLGRCHPWHPGGYDPVPPLSSTQSSSMAE</sequence>
<dbReference type="PANTHER" id="PTHR33383">
    <property type="entry name" value="MEMBRANE PROTEIN INSERTION EFFICIENCY FACTOR-RELATED"/>
    <property type="match status" value="1"/>
</dbReference>
<comment type="function">
    <text evidence="1">Could be involved in insertion of integral membrane proteins into the membrane.</text>
</comment>
<comment type="caution">
    <text evidence="3">The sequence shown here is derived from an EMBL/GenBank/DDBJ whole genome shotgun (WGS) entry which is preliminary data.</text>
</comment>
<keyword evidence="4" id="KW-1185">Reference proteome</keyword>
<dbReference type="InterPro" id="IPR002696">
    <property type="entry name" value="Membr_insert_effic_factor_YidD"/>
</dbReference>
<dbReference type="HAMAP" id="MF_00386">
    <property type="entry name" value="UPF0161_YidD"/>
    <property type="match status" value="1"/>
</dbReference>
<proteinExistence type="inferred from homology"/>
<protein>
    <recommendedName>
        <fullName evidence="1">Putative membrane protein insertion efficiency factor</fullName>
    </recommendedName>
</protein>
<organism evidence="3 4">
    <name type="scientific">Pseudomonas mangiferae</name>
    <dbReference type="NCBI Taxonomy" id="2593654"/>
    <lineage>
        <taxon>Bacteria</taxon>
        <taxon>Pseudomonadati</taxon>
        <taxon>Pseudomonadota</taxon>
        <taxon>Gammaproteobacteria</taxon>
        <taxon>Pseudomonadales</taxon>
        <taxon>Pseudomonadaceae</taxon>
        <taxon>Pseudomonas</taxon>
    </lineage>
</organism>
<dbReference type="Pfam" id="PF01809">
    <property type="entry name" value="YidD"/>
    <property type="match status" value="1"/>
</dbReference>
<dbReference type="NCBIfam" id="TIGR00278">
    <property type="entry name" value="membrane protein insertion efficiency factor YidD"/>
    <property type="match status" value="1"/>
</dbReference>
<comment type="subcellular location">
    <subcellularLocation>
        <location evidence="1">Cell membrane</location>
        <topology evidence="1">Peripheral membrane protein</topology>
        <orientation evidence="1">Cytoplasmic side</orientation>
    </subcellularLocation>
</comment>
<evidence type="ECO:0000313" key="3">
    <source>
        <dbReference type="EMBL" id="TRX73806.1"/>
    </source>
</evidence>
<evidence type="ECO:0000256" key="2">
    <source>
        <dbReference type="SAM" id="MobiDB-lite"/>
    </source>
</evidence>